<sequence>MSCGTHVVPMLMTLDMPSAQLCQPINQAVVGSVDTMARPLEDDCFRKRSVEEDVAKPAQETSKKILLGARASVETGDSLWAFSQGVAI</sequence>
<proteinExistence type="predicted"/>
<name>A0ACB7SER6_HYAAI</name>
<reference evidence="1" key="1">
    <citation type="submission" date="2020-05" db="EMBL/GenBank/DDBJ databases">
        <title>Large-scale comparative analyses of tick genomes elucidate their genetic diversity and vector capacities.</title>
        <authorList>
            <person name="Jia N."/>
            <person name="Wang J."/>
            <person name="Shi W."/>
            <person name="Du L."/>
            <person name="Sun Y."/>
            <person name="Zhan W."/>
            <person name="Jiang J."/>
            <person name="Wang Q."/>
            <person name="Zhang B."/>
            <person name="Ji P."/>
            <person name="Sakyi L.B."/>
            <person name="Cui X."/>
            <person name="Yuan T."/>
            <person name="Jiang B."/>
            <person name="Yang W."/>
            <person name="Lam T.T.-Y."/>
            <person name="Chang Q."/>
            <person name="Ding S."/>
            <person name="Wang X."/>
            <person name="Zhu J."/>
            <person name="Ruan X."/>
            <person name="Zhao L."/>
            <person name="Wei J."/>
            <person name="Que T."/>
            <person name="Du C."/>
            <person name="Cheng J."/>
            <person name="Dai P."/>
            <person name="Han X."/>
            <person name="Huang E."/>
            <person name="Gao Y."/>
            <person name="Liu J."/>
            <person name="Shao H."/>
            <person name="Ye R."/>
            <person name="Li L."/>
            <person name="Wei W."/>
            <person name="Wang X."/>
            <person name="Wang C."/>
            <person name="Yang T."/>
            <person name="Huo Q."/>
            <person name="Li W."/>
            <person name="Guo W."/>
            <person name="Chen H."/>
            <person name="Zhou L."/>
            <person name="Ni X."/>
            <person name="Tian J."/>
            <person name="Zhou Y."/>
            <person name="Sheng Y."/>
            <person name="Liu T."/>
            <person name="Pan Y."/>
            <person name="Xia L."/>
            <person name="Li J."/>
            <person name="Zhao F."/>
            <person name="Cao W."/>
        </authorList>
    </citation>
    <scope>NUCLEOTIDE SEQUENCE</scope>
    <source>
        <strain evidence="1">Hyas-2018</strain>
    </source>
</reference>
<dbReference type="EMBL" id="CM023484">
    <property type="protein sequence ID" value="KAH6933677.1"/>
    <property type="molecule type" value="Genomic_DNA"/>
</dbReference>
<keyword evidence="2" id="KW-1185">Reference proteome</keyword>
<comment type="caution">
    <text evidence="1">The sequence shown here is derived from an EMBL/GenBank/DDBJ whole genome shotgun (WGS) entry which is preliminary data.</text>
</comment>
<evidence type="ECO:0000313" key="1">
    <source>
        <dbReference type="EMBL" id="KAH6933677.1"/>
    </source>
</evidence>
<gene>
    <name evidence="1" type="ORF">HPB50_017514</name>
</gene>
<accession>A0ACB7SER6</accession>
<dbReference type="Proteomes" id="UP000821845">
    <property type="component" value="Chromosome 4"/>
</dbReference>
<organism evidence="1 2">
    <name type="scientific">Hyalomma asiaticum</name>
    <name type="common">Tick</name>
    <dbReference type="NCBI Taxonomy" id="266040"/>
    <lineage>
        <taxon>Eukaryota</taxon>
        <taxon>Metazoa</taxon>
        <taxon>Ecdysozoa</taxon>
        <taxon>Arthropoda</taxon>
        <taxon>Chelicerata</taxon>
        <taxon>Arachnida</taxon>
        <taxon>Acari</taxon>
        <taxon>Parasitiformes</taxon>
        <taxon>Ixodida</taxon>
        <taxon>Ixodoidea</taxon>
        <taxon>Ixodidae</taxon>
        <taxon>Hyalomminae</taxon>
        <taxon>Hyalomma</taxon>
    </lineage>
</organism>
<protein>
    <submittedName>
        <fullName evidence="1">Uncharacterized protein</fullName>
    </submittedName>
</protein>
<evidence type="ECO:0000313" key="2">
    <source>
        <dbReference type="Proteomes" id="UP000821845"/>
    </source>
</evidence>